<sequence length="150" mass="15927">MNSTESFKGNPLNKIIGLSIILSMGFLLVVLAGVNGNWYPIINGIIAAIAHLPVVITKALSDSSDYDFNFDPATSSQGNFIKEAGQFVSAFLVVSGISLPILLHHSLILTKTATVLTIIGGALIYGTVYTFSSYFDESEDEVNLAEGGVI</sequence>
<evidence type="ECO:0000313" key="2">
    <source>
        <dbReference type="Proteomes" id="UP001152531"/>
    </source>
</evidence>
<keyword evidence="2" id="KW-1185">Reference proteome</keyword>
<accession>A0ACA9YDF1</accession>
<organism evidence="1 2">
    <name type="scientific">[Candida] jaroonii</name>
    <dbReference type="NCBI Taxonomy" id="467808"/>
    <lineage>
        <taxon>Eukaryota</taxon>
        <taxon>Fungi</taxon>
        <taxon>Dikarya</taxon>
        <taxon>Ascomycota</taxon>
        <taxon>Saccharomycotina</taxon>
        <taxon>Pichiomycetes</taxon>
        <taxon>Debaryomycetaceae</taxon>
        <taxon>Yamadazyma</taxon>
    </lineage>
</organism>
<proteinExistence type="predicted"/>
<name>A0ACA9YDF1_9ASCO</name>
<dbReference type="EMBL" id="CALSDN010000013">
    <property type="protein sequence ID" value="CAH6723099.1"/>
    <property type="molecule type" value="Genomic_DNA"/>
</dbReference>
<gene>
    <name evidence="1" type="ORF">CLIB1444_13S00298</name>
</gene>
<dbReference type="Proteomes" id="UP001152531">
    <property type="component" value="Unassembled WGS sequence"/>
</dbReference>
<comment type="caution">
    <text evidence="1">The sequence shown here is derived from an EMBL/GenBank/DDBJ whole genome shotgun (WGS) entry which is preliminary data.</text>
</comment>
<protein>
    <submittedName>
        <fullName evidence="1">Vacuolar protein sorting-associated protein 55</fullName>
    </submittedName>
</protein>
<evidence type="ECO:0000313" key="1">
    <source>
        <dbReference type="EMBL" id="CAH6723099.1"/>
    </source>
</evidence>
<reference evidence="1" key="1">
    <citation type="submission" date="2022-06" db="EMBL/GenBank/DDBJ databases">
        <authorList>
            <person name="Legras J.-L."/>
            <person name="Devillers H."/>
            <person name="Grondin C."/>
        </authorList>
    </citation>
    <scope>NUCLEOTIDE SEQUENCE</scope>
    <source>
        <strain evidence="1">CLIB 1444</strain>
    </source>
</reference>